<dbReference type="OrthoDB" id="63779at2759"/>
<evidence type="ECO:0000313" key="6">
    <source>
        <dbReference type="EMBL" id="KAE9126020.1"/>
    </source>
</evidence>
<dbReference type="InterPro" id="IPR040226">
    <property type="entry name" value="THH1/TOM1/TOM3"/>
</dbReference>
<feature type="transmembrane region" description="Helical" evidence="2">
    <location>
        <begin position="526"/>
        <end position="547"/>
    </location>
</feature>
<feature type="transmembrane region" description="Helical" evidence="2">
    <location>
        <begin position="438"/>
        <end position="461"/>
    </location>
</feature>
<dbReference type="Proteomes" id="UP000441208">
    <property type="component" value="Unassembled WGS sequence"/>
</dbReference>
<evidence type="ECO:0000313" key="11">
    <source>
        <dbReference type="Proteomes" id="UP000433483"/>
    </source>
</evidence>
<dbReference type="EMBL" id="QXFZ01001168">
    <property type="protein sequence ID" value="KAE9095556.1"/>
    <property type="molecule type" value="Genomic_DNA"/>
</dbReference>
<dbReference type="EMBL" id="QXGE01001134">
    <property type="protein sequence ID" value="KAE9297278.1"/>
    <property type="molecule type" value="Genomic_DNA"/>
</dbReference>
<dbReference type="InterPro" id="IPR011992">
    <property type="entry name" value="EF-hand-dom_pair"/>
</dbReference>
<accession>A0A6A3Y3R0</accession>
<dbReference type="Proteomes" id="UP000440732">
    <property type="component" value="Unassembled WGS sequence"/>
</dbReference>
<evidence type="ECO:0000313" key="9">
    <source>
        <dbReference type="EMBL" id="KAE9297278.1"/>
    </source>
</evidence>
<evidence type="ECO:0000313" key="14">
    <source>
        <dbReference type="Proteomes" id="UP000440732"/>
    </source>
</evidence>
<evidence type="ECO:0008006" key="17">
    <source>
        <dbReference type="Google" id="ProtNLM"/>
    </source>
</evidence>
<evidence type="ECO:0000256" key="1">
    <source>
        <dbReference type="SAM" id="MobiDB-lite"/>
    </source>
</evidence>
<keyword evidence="11" id="KW-1185">Reference proteome</keyword>
<keyword evidence="2" id="KW-0812">Transmembrane</keyword>
<dbReference type="SUPFAM" id="SSF47473">
    <property type="entry name" value="EF-hand"/>
    <property type="match status" value="1"/>
</dbReference>
<evidence type="ECO:0000313" key="12">
    <source>
        <dbReference type="Proteomes" id="UP000437068"/>
    </source>
</evidence>
<feature type="region of interest" description="Disordered" evidence="1">
    <location>
        <begin position="29"/>
        <end position="56"/>
    </location>
</feature>
<proteinExistence type="predicted"/>
<evidence type="ECO:0000256" key="2">
    <source>
        <dbReference type="SAM" id="Phobius"/>
    </source>
</evidence>
<dbReference type="PANTHER" id="PTHR31142">
    <property type="entry name" value="TOBAMOVIRUS MULTIPLICATION PROTEIN 1-LIKE ISOFORM X1"/>
    <property type="match status" value="1"/>
</dbReference>
<feature type="transmembrane region" description="Helical" evidence="2">
    <location>
        <begin position="553"/>
        <end position="577"/>
    </location>
</feature>
<dbReference type="EMBL" id="QXGA01001198">
    <property type="protein sequence ID" value="KAE9126020.1"/>
    <property type="molecule type" value="Genomic_DNA"/>
</dbReference>
<comment type="caution">
    <text evidence="8">The sequence shown here is derived from an EMBL/GenBank/DDBJ whole genome shotgun (WGS) entry which is preliminary data.</text>
</comment>
<dbReference type="Proteomes" id="UP000437068">
    <property type="component" value="Unassembled WGS sequence"/>
</dbReference>
<dbReference type="EMBL" id="QXGD01001220">
    <property type="protein sequence ID" value="KAE9211519.1"/>
    <property type="molecule type" value="Genomic_DNA"/>
</dbReference>
<dbReference type="EMBL" id="QXGF01001228">
    <property type="protein sequence ID" value="KAE8931543.1"/>
    <property type="molecule type" value="Genomic_DNA"/>
</dbReference>
<dbReference type="Proteomes" id="UP000433483">
    <property type="component" value="Unassembled WGS sequence"/>
</dbReference>
<evidence type="ECO:0000313" key="4">
    <source>
        <dbReference type="EMBL" id="KAE8994760.1"/>
    </source>
</evidence>
<evidence type="ECO:0000313" key="5">
    <source>
        <dbReference type="EMBL" id="KAE9095556.1"/>
    </source>
</evidence>
<reference evidence="10 11" key="1">
    <citation type="submission" date="2018-08" db="EMBL/GenBank/DDBJ databases">
        <title>Genomic investigation of the strawberry pathogen Phytophthora fragariae indicates pathogenicity is determined by transcriptional variation in three key races.</title>
        <authorList>
            <person name="Adams T.M."/>
            <person name="Armitage A.D."/>
            <person name="Sobczyk M.K."/>
            <person name="Bates H.J."/>
            <person name="Dunwell J.M."/>
            <person name="Nellist C.F."/>
            <person name="Harrison R.J."/>
        </authorList>
    </citation>
    <scope>NUCLEOTIDE SEQUENCE [LARGE SCALE GENOMIC DNA]</scope>
    <source>
        <strain evidence="9 12">A4</strain>
        <strain evidence="8 13">BC-1</strain>
        <strain evidence="7 11">NOV-27</strain>
        <strain evidence="6 14">NOV-5</strain>
        <strain evidence="5 15">NOV-71</strain>
        <strain evidence="3 10">NOV-9</strain>
        <strain evidence="4 16">SCRP245</strain>
    </source>
</reference>
<dbReference type="Proteomes" id="UP000440367">
    <property type="component" value="Unassembled WGS sequence"/>
</dbReference>
<dbReference type="Proteomes" id="UP000460718">
    <property type="component" value="Unassembled WGS sequence"/>
</dbReference>
<evidence type="ECO:0000313" key="8">
    <source>
        <dbReference type="EMBL" id="KAE9211519.1"/>
    </source>
</evidence>
<protein>
    <recommendedName>
        <fullName evidence="17">EF-hand domain-containing protein</fullName>
    </recommendedName>
</protein>
<evidence type="ECO:0000313" key="3">
    <source>
        <dbReference type="EMBL" id="KAE8931543.1"/>
    </source>
</evidence>
<evidence type="ECO:0000313" key="15">
    <source>
        <dbReference type="Proteomes" id="UP000441208"/>
    </source>
</evidence>
<dbReference type="AlphaFoldDB" id="A0A6A3Y3R0"/>
<dbReference type="Proteomes" id="UP000429523">
    <property type="component" value="Unassembled WGS sequence"/>
</dbReference>
<feature type="transmembrane region" description="Helical" evidence="2">
    <location>
        <begin position="408"/>
        <end position="426"/>
    </location>
</feature>
<name>A0A6A3Y3R0_9STRA</name>
<dbReference type="PANTHER" id="PTHR31142:SF3">
    <property type="entry name" value="THH1_TOM1_TOM3 DOMAIN-CONTAINING PROTEIN"/>
    <property type="match status" value="1"/>
</dbReference>
<dbReference type="EMBL" id="QXGB01001172">
    <property type="protein sequence ID" value="KAE9195646.1"/>
    <property type="molecule type" value="Genomic_DNA"/>
</dbReference>
<sequence>MRRQRRGVMGSTNLRVLTHHCEARARDYAATQDAKSARRGMAPTCDNDTMDQHHRPMKLKPTRHEKLKLPLISSSTSEVAIRAGQRKTKHLSPRGAPLTEREQAKLVLGESIDAHETALKSYKNGHWYTSPIGFGSKKSVLLAAFKSRDRGGAGFITSKQLIEALQAPNLGMDERQARSLFIDYNAQLLDESAKVPYREFVRHLQLPDERFNQPGQDPTIFYQESYINRVRTHAAQLIEKVAAIDMASTYRNNPREPTSTVLPALTNNRPSREAVSAQNNVEVDRLSFELDKVRKQRRAEAKSQILLAHINRIESFSQHQQKIIEQHETMRLAAKALHRHAHFEQAYEECTTCVRHIFELHSEGYTLHCTNDFHLRFMTDASALGPLDDGTHAPLIHLEFRYRQVDTVLALAYGGACFFSFWAFAMHAQSPTRQAATLGFYLLMGLASLTRVLWFATPYGVQSVLVEPPRIMMGDDDWAQFLTAEAVELLGSFLLYSVFVLIVVFWADMLRRLFTHESVRSHPLRLFCFVLLAIVTIEAMGFAVFAARREDSYWLMVYDDVVMCLLSLGSLAAVLVYSFRMKTVLQAFLEVSQIDTTDRIKAVNWATSICAFFLVSNCVFLTYSIISLAHFHQAGAYLESKWWWLFVASKHLVEIFVLYFLLYTLWGKSSDDAENSKDGYEPIPDGNYLDDDDPNGINASVELCCVPTWRKQIQLKLVGSSQFAMHHEMYQEVSSATSKC</sequence>
<feature type="transmembrane region" description="Helical" evidence="2">
    <location>
        <begin position="609"/>
        <end position="631"/>
    </location>
</feature>
<gene>
    <name evidence="9" type="ORF">PF001_g16478</name>
    <name evidence="8" type="ORF">PF002_g18507</name>
    <name evidence="7" type="ORF">PF005_g17202</name>
    <name evidence="6" type="ORF">PF006_g16832</name>
    <name evidence="5" type="ORF">PF007_g17336</name>
    <name evidence="3" type="ORF">PF009_g18400</name>
    <name evidence="4" type="ORF">PF011_g16610</name>
</gene>
<organism evidence="8 13">
    <name type="scientific">Phytophthora fragariae</name>
    <dbReference type="NCBI Taxonomy" id="53985"/>
    <lineage>
        <taxon>Eukaryota</taxon>
        <taxon>Sar</taxon>
        <taxon>Stramenopiles</taxon>
        <taxon>Oomycota</taxon>
        <taxon>Peronosporomycetes</taxon>
        <taxon>Peronosporales</taxon>
        <taxon>Peronosporaceae</taxon>
        <taxon>Phytophthora</taxon>
    </lineage>
</organism>
<keyword evidence="2" id="KW-1133">Transmembrane helix</keyword>
<feature type="transmembrane region" description="Helical" evidence="2">
    <location>
        <begin position="481"/>
        <end position="506"/>
    </location>
</feature>
<keyword evidence="2" id="KW-0472">Membrane</keyword>
<dbReference type="Gene3D" id="1.10.238.10">
    <property type="entry name" value="EF-hand"/>
    <property type="match status" value="1"/>
</dbReference>
<evidence type="ECO:0000313" key="16">
    <source>
        <dbReference type="Proteomes" id="UP000460718"/>
    </source>
</evidence>
<dbReference type="EMBL" id="QXFW01001200">
    <property type="protein sequence ID" value="KAE8994760.1"/>
    <property type="molecule type" value="Genomic_DNA"/>
</dbReference>
<evidence type="ECO:0000313" key="10">
    <source>
        <dbReference type="Proteomes" id="UP000429523"/>
    </source>
</evidence>
<evidence type="ECO:0000313" key="7">
    <source>
        <dbReference type="EMBL" id="KAE9195646.1"/>
    </source>
</evidence>
<feature type="transmembrane region" description="Helical" evidence="2">
    <location>
        <begin position="643"/>
        <end position="666"/>
    </location>
</feature>
<evidence type="ECO:0000313" key="13">
    <source>
        <dbReference type="Proteomes" id="UP000440367"/>
    </source>
</evidence>